<gene>
    <name evidence="6" type="ORF">EKG35_06120</name>
</gene>
<dbReference type="PIRSF" id="PIRSF001235">
    <property type="entry name" value="Amidase_carbamoylase"/>
    <property type="match status" value="1"/>
</dbReference>
<dbReference type="InterPro" id="IPR002933">
    <property type="entry name" value="Peptidase_M20"/>
</dbReference>
<sequence length="409" mass="45185">MNKERVKHLIEVFGNYSFEGEGINRIAYTNVETAAKHHFMRLCMAQGMTVRMDAIGNVIARKDGLKDGLPVIAMGSHLDSVYDGGLFDGLVGVIGGLEVVTSLNEQGIITNHPIEIIVFACEESSRFGVSTIGSKVMTNQLSAKELLSLKDRNEISFEDALSSQNLSIEKIDEVVRNKSELKAFIELHIEQGPILEKEQLEIGVVTSIAAPARYQIKVLGEAAHSGTTPMEYRKDALAAASELVLKIESLGIKESVYSTVATVGVLSIKPGGMNIIPGEALLQVDIRGIDMESRNRVTEELIETIFLLKNQRNVEIEIIKLSEEQSVPMDEYYIDLLLMLAEKNNFKVKKMSSGAGHDVMNMAKLFKSAMIFVPSKYGISHNPKEYTCIQEIMKGISLMKDFLLAVDKE</sequence>
<dbReference type="GO" id="GO:0016813">
    <property type="term" value="F:hydrolase activity, acting on carbon-nitrogen (but not peptide) bonds, in linear amidines"/>
    <property type="evidence" value="ECO:0007669"/>
    <property type="project" value="InterPro"/>
</dbReference>
<dbReference type="Pfam" id="PF01546">
    <property type="entry name" value="Peptidase_M20"/>
    <property type="match status" value="1"/>
</dbReference>
<dbReference type="SUPFAM" id="SSF55031">
    <property type="entry name" value="Bacterial exopeptidase dimerisation domain"/>
    <property type="match status" value="1"/>
</dbReference>
<name>A0A3S0QWT5_9BACI</name>
<dbReference type="NCBIfam" id="TIGR01879">
    <property type="entry name" value="hydantase"/>
    <property type="match status" value="1"/>
</dbReference>
<dbReference type="EMBL" id="RXNR01000012">
    <property type="protein sequence ID" value="RTQ94331.1"/>
    <property type="molecule type" value="Genomic_DNA"/>
</dbReference>
<dbReference type="Proteomes" id="UP000276349">
    <property type="component" value="Unassembled WGS sequence"/>
</dbReference>
<dbReference type="InterPro" id="IPR010158">
    <property type="entry name" value="Amidase_Cbmase"/>
</dbReference>
<feature type="binding site" evidence="3">
    <location>
        <position position="88"/>
    </location>
    <ligand>
        <name>Zn(2+)</name>
        <dbReference type="ChEBI" id="CHEBI:29105"/>
        <label>2</label>
    </ligand>
</feature>
<dbReference type="OrthoDB" id="9808195at2"/>
<proteinExistence type="inferred from homology"/>
<evidence type="ECO:0000256" key="2">
    <source>
        <dbReference type="ARBA" id="ARBA00022801"/>
    </source>
</evidence>
<keyword evidence="2 6" id="KW-0378">Hydrolase</keyword>
<evidence type="ECO:0000256" key="4">
    <source>
        <dbReference type="PIRSR" id="PIRSR001235-2"/>
    </source>
</evidence>
<feature type="binding site" evidence="3">
    <location>
        <position position="88"/>
    </location>
    <ligand>
        <name>Zn(2+)</name>
        <dbReference type="ChEBI" id="CHEBI:29105"/>
        <label>1</label>
    </ligand>
</feature>
<dbReference type="Gene3D" id="3.40.630.10">
    <property type="entry name" value="Zn peptidases"/>
    <property type="match status" value="1"/>
</dbReference>
<protein>
    <submittedName>
        <fullName evidence="6">Zn-dependent hydrolase</fullName>
    </submittedName>
</protein>
<dbReference type="Gene3D" id="3.30.70.360">
    <property type="match status" value="1"/>
</dbReference>
<comment type="cofactor">
    <cofactor evidence="3">
        <name>Zn(2+)</name>
        <dbReference type="ChEBI" id="CHEBI:29105"/>
    </cofactor>
    <text evidence="3">Binds 2 Zn(2+) ions per subunit.</text>
</comment>
<comment type="caution">
    <text evidence="6">The sequence shown here is derived from an EMBL/GenBank/DDBJ whole genome shotgun (WGS) entry which is preliminary data.</text>
</comment>
<dbReference type="SUPFAM" id="SSF53187">
    <property type="entry name" value="Zn-dependent exopeptidases"/>
    <property type="match status" value="1"/>
</dbReference>
<dbReference type="AlphaFoldDB" id="A0A3S0QWT5"/>
<feature type="binding site" evidence="4">
    <location>
        <position position="274"/>
    </location>
    <ligand>
        <name>allantoate</name>
        <dbReference type="ChEBI" id="CHEBI:17536"/>
    </ligand>
</feature>
<organism evidence="6 7">
    <name type="scientific">Lysinibacillus telephonicus</name>
    <dbReference type="NCBI Taxonomy" id="1714840"/>
    <lineage>
        <taxon>Bacteria</taxon>
        <taxon>Bacillati</taxon>
        <taxon>Bacillota</taxon>
        <taxon>Bacilli</taxon>
        <taxon>Bacillales</taxon>
        <taxon>Bacillaceae</taxon>
        <taxon>Lysinibacillus</taxon>
    </lineage>
</organism>
<dbReference type="NCBIfam" id="NF006771">
    <property type="entry name" value="PRK09290.1-5"/>
    <property type="match status" value="1"/>
</dbReference>
<dbReference type="PANTHER" id="PTHR32494">
    <property type="entry name" value="ALLANTOATE DEIMINASE-RELATED"/>
    <property type="match status" value="1"/>
</dbReference>
<feature type="binding site" evidence="3">
    <location>
        <position position="188"/>
    </location>
    <ligand>
        <name>Zn(2+)</name>
        <dbReference type="ChEBI" id="CHEBI:29105"/>
        <label>1</label>
    </ligand>
</feature>
<dbReference type="CDD" id="cd03884">
    <property type="entry name" value="M20_bAS"/>
    <property type="match status" value="1"/>
</dbReference>
<feature type="binding site" evidence="4">
    <location>
        <position position="287"/>
    </location>
    <ligand>
        <name>allantoate</name>
        <dbReference type="ChEBI" id="CHEBI:17536"/>
    </ligand>
</feature>
<reference evidence="6 7" key="1">
    <citation type="submission" date="2018-12" db="EMBL/GenBank/DDBJ databases">
        <authorList>
            <person name="Yu L."/>
        </authorList>
    </citation>
    <scope>NUCLEOTIDE SEQUENCE [LARGE SCALE GENOMIC DNA]</scope>
    <source>
        <strain evidence="6 7">S5H2222</strain>
    </source>
</reference>
<dbReference type="GO" id="GO:0046872">
    <property type="term" value="F:metal ion binding"/>
    <property type="evidence" value="ECO:0007669"/>
    <property type="project" value="UniProtKB-KW"/>
</dbReference>
<feature type="binding site" evidence="3">
    <location>
        <position position="123"/>
    </location>
    <ligand>
        <name>Zn(2+)</name>
        <dbReference type="ChEBI" id="CHEBI:29105"/>
        <label>2</label>
    </ligand>
</feature>
<feature type="domain" description="Peptidase M20 dimerisation" evidence="5">
    <location>
        <begin position="213"/>
        <end position="303"/>
    </location>
</feature>
<comment type="similarity">
    <text evidence="1">Belongs to the peptidase M20 family.</text>
</comment>
<keyword evidence="3" id="KW-0479">Metal-binding</keyword>
<feature type="binding site" evidence="3">
    <location>
        <position position="381"/>
    </location>
    <ligand>
        <name>Zn(2+)</name>
        <dbReference type="ChEBI" id="CHEBI:29105"/>
        <label>2</label>
    </ligand>
</feature>
<dbReference type="InterPro" id="IPR036264">
    <property type="entry name" value="Bact_exopeptidase_dim_dom"/>
</dbReference>
<evidence type="ECO:0000313" key="6">
    <source>
        <dbReference type="EMBL" id="RTQ94331.1"/>
    </source>
</evidence>
<dbReference type="Pfam" id="PF07687">
    <property type="entry name" value="M20_dimer"/>
    <property type="match status" value="1"/>
</dbReference>
<dbReference type="InterPro" id="IPR011650">
    <property type="entry name" value="Peptidase_M20_dimer"/>
</dbReference>
<evidence type="ECO:0000313" key="7">
    <source>
        <dbReference type="Proteomes" id="UP000276349"/>
    </source>
</evidence>
<keyword evidence="3" id="KW-0862">Zinc</keyword>
<feature type="binding site" evidence="3">
    <location>
        <position position="77"/>
    </location>
    <ligand>
        <name>Zn(2+)</name>
        <dbReference type="ChEBI" id="CHEBI:29105"/>
        <label>1</label>
    </ligand>
</feature>
<dbReference type="RefSeq" id="WP_126293559.1">
    <property type="nucleotide sequence ID" value="NZ_CP155468.1"/>
</dbReference>
<feature type="binding site" evidence="4">
    <location>
        <position position="213"/>
    </location>
    <ligand>
        <name>allantoate</name>
        <dbReference type="ChEBI" id="CHEBI:17536"/>
    </ligand>
</feature>
<keyword evidence="7" id="KW-1185">Reference proteome</keyword>
<evidence type="ECO:0000256" key="3">
    <source>
        <dbReference type="PIRSR" id="PIRSR001235-1"/>
    </source>
</evidence>
<accession>A0A3S0QWT5</accession>
<evidence type="ECO:0000259" key="5">
    <source>
        <dbReference type="Pfam" id="PF07687"/>
    </source>
</evidence>
<dbReference type="PANTHER" id="PTHR32494:SF5">
    <property type="entry name" value="ALLANTOATE AMIDOHYDROLASE"/>
    <property type="match status" value="1"/>
</dbReference>
<evidence type="ECO:0000256" key="1">
    <source>
        <dbReference type="ARBA" id="ARBA00006153"/>
    </source>
</evidence>